<feature type="region of interest" description="Disordered" evidence="1">
    <location>
        <begin position="130"/>
        <end position="174"/>
    </location>
</feature>
<organism evidence="2 3">
    <name type="scientific">Apiospora hydei</name>
    <dbReference type="NCBI Taxonomy" id="1337664"/>
    <lineage>
        <taxon>Eukaryota</taxon>
        <taxon>Fungi</taxon>
        <taxon>Dikarya</taxon>
        <taxon>Ascomycota</taxon>
        <taxon>Pezizomycotina</taxon>
        <taxon>Sordariomycetes</taxon>
        <taxon>Xylariomycetidae</taxon>
        <taxon>Amphisphaeriales</taxon>
        <taxon>Apiosporaceae</taxon>
        <taxon>Apiospora</taxon>
    </lineage>
</organism>
<dbReference type="Proteomes" id="UP001433268">
    <property type="component" value="Unassembled WGS sequence"/>
</dbReference>
<comment type="caution">
    <text evidence="2">The sequence shown here is derived from an EMBL/GenBank/DDBJ whole genome shotgun (WGS) entry which is preliminary data.</text>
</comment>
<evidence type="ECO:0000313" key="2">
    <source>
        <dbReference type="EMBL" id="KAK8075801.1"/>
    </source>
</evidence>
<dbReference type="EMBL" id="JAQQWN010000007">
    <property type="protein sequence ID" value="KAK8075801.1"/>
    <property type="molecule type" value="Genomic_DNA"/>
</dbReference>
<dbReference type="GeneID" id="92047839"/>
<dbReference type="RefSeq" id="XP_066666741.1">
    <property type="nucleotide sequence ID" value="XM_066814779.1"/>
</dbReference>
<evidence type="ECO:0000256" key="1">
    <source>
        <dbReference type="SAM" id="MobiDB-lite"/>
    </source>
</evidence>
<accession>A0ABR1VZQ3</accession>
<feature type="region of interest" description="Disordered" evidence="1">
    <location>
        <begin position="44"/>
        <end position="63"/>
    </location>
</feature>
<sequence length="344" mass="37263">MSATTEITLDVAKEMPQVTLNVPLAAEDVNEPISFSQPLNLSFEENGGQLSSEPQTNRPDELSIPRKIISSTVSSSIFHSECLRPILAGTYNGIPAYLVRLQFQLVASAGGSNRGWSSRVKGATIKVLFQDAPPPGGYDSDLGDSEDSDDDEPRHPSIVKTMPGPEGWQGQPTTAQVEDKSEVGLQLGWDAVGVSATKSRQRTKAKTGAIRMNAVCRGHDCNSLIIFVAEDSVDAAGIPEHMTIPLIVTVPPQTHACGKGRRFSMRVEVNARFGFWRHGLLADIVPVLGRVDEPLYFDPGVMHQWMEEGRKGVGGIKVVQWLGELEGVNLEEYFSLSGLGQATI</sequence>
<evidence type="ECO:0000313" key="3">
    <source>
        <dbReference type="Proteomes" id="UP001433268"/>
    </source>
</evidence>
<proteinExistence type="predicted"/>
<feature type="compositionally biased region" description="Acidic residues" evidence="1">
    <location>
        <begin position="141"/>
        <end position="151"/>
    </location>
</feature>
<feature type="compositionally biased region" description="Polar residues" evidence="1">
    <location>
        <begin position="48"/>
        <end position="57"/>
    </location>
</feature>
<protein>
    <submittedName>
        <fullName evidence="2">Uncharacterized protein</fullName>
    </submittedName>
</protein>
<name>A0ABR1VZQ3_9PEZI</name>
<gene>
    <name evidence="2" type="ORF">PG997_010464</name>
</gene>
<keyword evidence="3" id="KW-1185">Reference proteome</keyword>
<reference evidence="2 3" key="1">
    <citation type="submission" date="2023-01" db="EMBL/GenBank/DDBJ databases">
        <title>Analysis of 21 Apiospora genomes using comparative genomics revels a genus with tremendous synthesis potential of carbohydrate active enzymes and secondary metabolites.</title>
        <authorList>
            <person name="Sorensen T."/>
        </authorList>
    </citation>
    <scope>NUCLEOTIDE SEQUENCE [LARGE SCALE GENOMIC DNA]</scope>
    <source>
        <strain evidence="2 3">CBS 114990</strain>
    </source>
</reference>